<dbReference type="Pfam" id="PF02195">
    <property type="entry name" value="ParB_N"/>
    <property type="match status" value="1"/>
</dbReference>
<evidence type="ECO:0000256" key="1">
    <source>
        <dbReference type="ARBA" id="ARBA00006295"/>
    </source>
</evidence>
<dbReference type="SMART" id="SM00470">
    <property type="entry name" value="ParB"/>
    <property type="match status" value="1"/>
</dbReference>
<evidence type="ECO:0000313" key="4">
    <source>
        <dbReference type="EMBL" id="CUP54262.1"/>
    </source>
</evidence>
<organism evidence="4 5">
    <name type="scientific">Anaerostipes hadrus</name>
    <dbReference type="NCBI Taxonomy" id="649756"/>
    <lineage>
        <taxon>Bacteria</taxon>
        <taxon>Bacillati</taxon>
        <taxon>Bacillota</taxon>
        <taxon>Clostridia</taxon>
        <taxon>Lachnospirales</taxon>
        <taxon>Lachnospiraceae</taxon>
        <taxon>Anaerostipes</taxon>
    </lineage>
</organism>
<dbReference type="Gene3D" id="3.90.1530.10">
    <property type="entry name" value="Conserved hypothetical protein from pyrococcus furiosus pfu- 392566-001, ParB domain"/>
    <property type="match status" value="1"/>
</dbReference>
<reference evidence="5 6" key="1">
    <citation type="submission" date="2015-09" db="EMBL/GenBank/DDBJ databases">
        <authorList>
            <consortium name="Pathogen Informatics"/>
        </authorList>
    </citation>
    <scope>NUCLEOTIDE SEQUENCE [LARGE SCALE GENOMIC DNA]</scope>
    <source>
        <strain evidence="3 6">2789STDY5608868</strain>
        <strain evidence="4 5">2789STDY5834908</strain>
    </source>
</reference>
<accession>A0A174NZP6</accession>
<dbReference type="EMBL" id="CYXT01000005">
    <property type="protein sequence ID" value="CUM83952.1"/>
    <property type="molecule type" value="Genomic_DNA"/>
</dbReference>
<dbReference type="CDD" id="cd16407">
    <property type="entry name" value="ParB_N_like"/>
    <property type="match status" value="1"/>
</dbReference>
<dbReference type="InterPro" id="IPR050336">
    <property type="entry name" value="Chromosome_partition/occlusion"/>
</dbReference>
<protein>
    <submittedName>
        <fullName evidence="4">Nucleoid occlusion protein</fullName>
    </submittedName>
</protein>
<dbReference type="AlphaFoldDB" id="A0A174NZP6"/>
<dbReference type="GO" id="GO:0005694">
    <property type="term" value="C:chromosome"/>
    <property type="evidence" value="ECO:0007669"/>
    <property type="project" value="TreeGrafter"/>
</dbReference>
<dbReference type="Proteomes" id="UP000095564">
    <property type="component" value="Unassembled WGS sequence"/>
</dbReference>
<dbReference type="OrthoDB" id="9771505at2"/>
<sequence>MRKPKKEIHLTSYEELLGIEDNQENSVDKITEIPIDCLYGFKNHPFYVINDEKMQETVDSIKEYGVLNPCIVRPREGGGYEIISGHRRKYACQLAGKAKIPAIIRNYTDDEATIIMVDSVRP</sequence>
<dbReference type="PANTHER" id="PTHR33375:SF1">
    <property type="entry name" value="CHROMOSOME-PARTITIONING PROTEIN PARB-RELATED"/>
    <property type="match status" value="1"/>
</dbReference>
<dbReference type="EMBL" id="CZAU01000014">
    <property type="protein sequence ID" value="CUP54262.1"/>
    <property type="molecule type" value="Genomic_DNA"/>
</dbReference>
<dbReference type="Proteomes" id="UP000095598">
    <property type="component" value="Unassembled WGS sequence"/>
</dbReference>
<name>A0A174NZP6_ANAHA</name>
<dbReference type="InterPro" id="IPR004437">
    <property type="entry name" value="ParB/RepB/Spo0J"/>
</dbReference>
<dbReference type="InterPro" id="IPR003115">
    <property type="entry name" value="ParB_N"/>
</dbReference>
<evidence type="ECO:0000313" key="5">
    <source>
        <dbReference type="Proteomes" id="UP000095564"/>
    </source>
</evidence>
<comment type="similarity">
    <text evidence="1">Belongs to the ParB family.</text>
</comment>
<dbReference type="PANTHER" id="PTHR33375">
    <property type="entry name" value="CHROMOSOME-PARTITIONING PROTEIN PARB-RELATED"/>
    <property type="match status" value="1"/>
</dbReference>
<dbReference type="NCBIfam" id="TIGR00180">
    <property type="entry name" value="parB_part"/>
    <property type="match status" value="1"/>
</dbReference>
<proteinExistence type="inferred from homology"/>
<evidence type="ECO:0000313" key="6">
    <source>
        <dbReference type="Proteomes" id="UP000095598"/>
    </source>
</evidence>
<dbReference type="GO" id="GO:0007059">
    <property type="term" value="P:chromosome segregation"/>
    <property type="evidence" value="ECO:0007669"/>
    <property type="project" value="TreeGrafter"/>
</dbReference>
<dbReference type="GO" id="GO:0003677">
    <property type="term" value="F:DNA binding"/>
    <property type="evidence" value="ECO:0007669"/>
    <property type="project" value="InterPro"/>
</dbReference>
<feature type="domain" description="ParB-like N-terminal" evidence="2">
    <location>
        <begin position="31"/>
        <end position="121"/>
    </location>
</feature>
<evidence type="ECO:0000259" key="2">
    <source>
        <dbReference type="SMART" id="SM00470"/>
    </source>
</evidence>
<evidence type="ECO:0000313" key="3">
    <source>
        <dbReference type="EMBL" id="CUM83952.1"/>
    </source>
</evidence>
<dbReference type="RefSeq" id="WP_049995691.1">
    <property type="nucleotide sequence ID" value="NZ_CAXSPF010000007.1"/>
</dbReference>
<dbReference type="SUPFAM" id="SSF110849">
    <property type="entry name" value="ParB/Sulfiredoxin"/>
    <property type="match status" value="1"/>
</dbReference>
<dbReference type="InterPro" id="IPR036086">
    <property type="entry name" value="ParB/Sulfiredoxin_sf"/>
</dbReference>
<gene>
    <name evidence="4" type="primary">noc_1</name>
    <name evidence="3" type="ORF">ERS852425_00936</name>
    <name evidence="4" type="ORF">ERS852520_01592</name>
</gene>